<name>D4LWZ1_9FIRM</name>
<reference evidence="1 2" key="2">
    <citation type="submission" date="2010-03" db="EMBL/GenBank/DDBJ databases">
        <authorList>
            <person name="Pajon A."/>
        </authorList>
    </citation>
    <scope>NUCLEOTIDE SEQUENCE [LARGE SCALE GENOMIC DNA]</scope>
    <source>
        <strain evidence="1 2">A2-162</strain>
    </source>
</reference>
<dbReference type="PATRIC" id="fig|657314.3.peg.332"/>
<dbReference type="EMBL" id="FP929054">
    <property type="protein sequence ID" value="CBL22144.1"/>
    <property type="molecule type" value="Genomic_DNA"/>
</dbReference>
<gene>
    <name evidence="1" type="ORF">CK5_05780</name>
</gene>
<dbReference type="AlphaFoldDB" id="D4LWZ1"/>
<dbReference type="HOGENOM" id="CLU_217488_0_0_9"/>
<protein>
    <submittedName>
        <fullName evidence="1">Uncharacterized protein</fullName>
    </submittedName>
</protein>
<evidence type="ECO:0000313" key="1">
    <source>
        <dbReference type="EMBL" id="CBL22144.1"/>
    </source>
</evidence>
<proteinExistence type="predicted"/>
<reference evidence="1 2" key="1">
    <citation type="submission" date="2010-03" db="EMBL/GenBank/DDBJ databases">
        <title>The genome sequence of Ruminococcus obeum A2-162.</title>
        <authorList>
            <consortium name="metaHIT consortium -- http://www.metahit.eu/"/>
            <person name="Pajon A."/>
            <person name="Turner K."/>
            <person name="Parkhill J."/>
            <person name="Duncan S."/>
            <person name="Flint H."/>
        </authorList>
    </citation>
    <scope>NUCLEOTIDE SEQUENCE [LARGE SCALE GENOMIC DNA]</scope>
    <source>
        <strain evidence="1 2">A2-162</strain>
    </source>
</reference>
<organism evidence="1 2">
    <name type="scientific">Blautia obeum A2-162</name>
    <dbReference type="NCBI Taxonomy" id="657314"/>
    <lineage>
        <taxon>Bacteria</taxon>
        <taxon>Bacillati</taxon>
        <taxon>Bacillota</taxon>
        <taxon>Clostridia</taxon>
        <taxon>Lachnospirales</taxon>
        <taxon>Lachnospiraceae</taxon>
        <taxon>Blautia</taxon>
    </lineage>
</organism>
<accession>D4LWZ1</accession>
<evidence type="ECO:0000313" key="2">
    <source>
        <dbReference type="Proteomes" id="UP000008955"/>
    </source>
</evidence>
<sequence length="45" mass="4976">MLLVGAGQIGMVIARRVGTGMKIIVGDKKTENTEKHCGYSEQRWI</sequence>
<dbReference type="Proteomes" id="UP000008955">
    <property type="component" value="Chromosome"/>
</dbReference>
<keyword evidence="2" id="KW-1185">Reference proteome</keyword>
<dbReference type="KEGG" id="rob:CK5_05780"/>